<protein>
    <recommendedName>
        <fullName evidence="4">HCNGP-like protein</fullName>
    </recommendedName>
</protein>
<dbReference type="OrthoDB" id="1714508at2759"/>
<feature type="compositionally biased region" description="Basic and acidic residues" evidence="1">
    <location>
        <begin position="215"/>
        <end position="232"/>
    </location>
</feature>
<accession>A0A1V8T8K2</accession>
<dbReference type="GO" id="GO:0005634">
    <property type="term" value="C:nucleus"/>
    <property type="evidence" value="ECO:0007669"/>
    <property type="project" value="TreeGrafter"/>
</dbReference>
<evidence type="ECO:0000313" key="2">
    <source>
        <dbReference type="EMBL" id="OQO07669.1"/>
    </source>
</evidence>
<feature type="region of interest" description="Disordered" evidence="1">
    <location>
        <begin position="1"/>
        <end position="139"/>
    </location>
</feature>
<evidence type="ECO:0008006" key="4">
    <source>
        <dbReference type="Google" id="ProtNLM"/>
    </source>
</evidence>
<dbReference type="InParanoid" id="A0A1V8T8K2"/>
<sequence length="254" mass="27154">MNSLIAYGSSDEDEDDVQPSKPAKIAKLGDAAPDVLTKPLQAPRAHPEATIETQPLKASPVALQAQEPAPRNDAVRSPAVGPSAAPETAPSTAPASPPGSPYTNNRQRVHELTMPPLPNFSIPDSPPPPSPTSASASALETSTAQFARFLELKKQGVHFNARLQDSTSLRNPSLLPKLLAFAGVEGEEQYASALPEGCGVSTKWPERWYVESLLKEDERREGKRKAERDKVEFVPAKAAGGESSNRSGSKFDRS</sequence>
<dbReference type="PANTHER" id="PTHR13464:SF0">
    <property type="entry name" value="SAP30-BINDING PROTEIN"/>
    <property type="match status" value="1"/>
</dbReference>
<dbReference type="GO" id="GO:0006355">
    <property type="term" value="P:regulation of DNA-templated transcription"/>
    <property type="evidence" value="ECO:0007669"/>
    <property type="project" value="InterPro"/>
</dbReference>
<organism evidence="2 3">
    <name type="scientific">Cryoendolithus antarcticus</name>
    <dbReference type="NCBI Taxonomy" id="1507870"/>
    <lineage>
        <taxon>Eukaryota</taxon>
        <taxon>Fungi</taxon>
        <taxon>Dikarya</taxon>
        <taxon>Ascomycota</taxon>
        <taxon>Pezizomycotina</taxon>
        <taxon>Dothideomycetes</taxon>
        <taxon>Dothideomycetidae</taxon>
        <taxon>Cladosporiales</taxon>
        <taxon>Cladosporiaceae</taxon>
        <taxon>Cryoendolithus</taxon>
    </lineage>
</organism>
<dbReference type="Proteomes" id="UP000192596">
    <property type="component" value="Unassembled WGS sequence"/>
</dbReference>
<gene>
    <name evidence="2" type="ORF">B0A48_07366</name>
</gene>
<dbReference type="STRING" id="1507870.A0A1V8T8K2"/>
<dbReference type="PANTHER" id="PTHR13464">
    <property type="entry name" value="TRANSCRIPTIONAL REGULATOR PROTEIN HCNGP"/>
    <property type="match status" value="1"/>
</dbReference>
<evidence type="ECO:0000313" key="3">
    <source>
        <dbReference type="Proteomes" id="UP000192596"/>
    </source>
</evidence>
<reference evidence="3" key="1">
    <citation type="submission" date="2017-03" db="EMBL/GenBank/DDBJ databases">
        <title>Genomes of endolithic fungi from Antarctica.</title>
        <authorList>
            <person name="Coleine C."/>
            <person name="Masonjones S."/>
            <person name="Stajich J.E."/>
        </authorList>
    </citation>
    <scope>NUCLEOTIDE SEQUENCE [LARGE SCALE GENOMIC DNA]</scope>
    <source>
        <strain evidence="3">CCFEE 5527</strain>
    </source>
</reference>
<keyword evidence="3" id="KW-1185">Reference proteome</keyword>
<dbReference type="InterPro" id="IPR012479">
    <property type="entry name" value="SAP30BP"/>
</dbReference>
<evidence type="ECO:0000256" key="1">
    <source>
        <dbReference type="SAM" id="MobiDB-lite"/>
    </source>
</evidence>
<dbReference type="EMBL" id="NAJO01000014">
    <property type="protein sequence ID" value="OQO07669.1"/>
    <property type="molecule type" value="Genomic_DNA"/>
</dbReference>
<feature type="region of interest" description="Disordered" evidence="1">
    <location>
        <begin position="215"/>
        <end position="254"/>
    </location>
</feature>
<dbReference type="AlphaFoldDB" id="A0A1V8T8K2"/>
<proteinExistence type="predicted"/>
<comment type="caution">
    <text evidence="2">The sequence shown here is derived from an EMBL/GenBank/DDBJ whole genome shotgun (WGS) entry which is preliminary data.</text>
</comment>
<name>A0A1V8T8K2_9PEZI</name>
<feature type="compositionally biased region" description="Low complexity" evidence="1">
    <location>
        <begin position="81"/>
        <end position="94"/>
    </location>
</feature>
<dbReference type="Pfam" id="PF07818">
    <property type="entry name" value="HCNGP"/>
    <property type="match status" value="1"/>
</dbReference>